<name>A0A139HGE7_9PEZI</name>
<protein>
    <submittedName>
        <fullName evidence="1">Uncharacterized protein</fullName>
    </submittedName>
</protein>
<proteinExistence type="predicted"/>
<accession>A0A139HGE7</accession>
<evidence type="ECO:0000313" key="2">
    <source>
        <dbReference type="Proteomes" id="UP000070133"/>
    </source>
</evidence>
<sequence>MALTRDTRAVRKSVFTAGSALNQILVRICKNHTDNNSVLGISSWALRDNEGIVIVDLRLPAQFVWEVLSMTCSVRIALVAKYQLDETTTKTLLYRRSTVAPQTVLVNAVLIDDTTDISNIAYEDRTRRMLTDNLPAT</sequence>
<comment type="caution">
    <text evidence="1">The sequence shown here is derived from an EMBL/GenBank/DDBJ whole genome shotgun (WGS) entry which is preliminary data.</text>
</comment>
<evidence type="ECO:0000313" key="1">
    <source>
        <dbReference type="EMBL" id="KXT01554.1"/>
    </source>
</evidence>
<keyword evidence="2" id="KW-1185">Reference proteome</keyword>
<organism evidence="1 2">
    <name type="scientific">Pseudocercospora eumusae</name>
    <dbReference type="NCBI Taxonomy" id="321146"/>
    <lineage>
        <taxon>Eukaryota</taxon>
        <taxon>Fungi</taxon>
        <taxon>Dikarya</taxon>
        <taxon>Ascomycota</taxon>
        <taxon>Pezizomycotina</taxon>
        <taxon>Dothideomycetes</taxon>
        <taxon>Dothideomycetidae</taxon>
        <taxon>Mycosphaerellales</taxon>
        <taxon>Mycosphaerellaceae</taxon>
        <taxon>Pseudocercospora</taxon>
    </lineage>
</organism>
<dbReference type="AlphaFoldDB" id="A0A139HGE7"/>
<reference evidence="1 2" key="1">
    <citation type="submission" date="2015-07" db="EMBL/GenBank/DDBJ databases">
        <title>Comparative genomics of the Sigatoka disease complex on banana suggests a link between parallel evolutionary changes in Pseudocercospora fijiensis and Pseudocercospora eumusae and increased virulence on the banana host.</title>
        <authorList>
            <person name="Chang T.-C."/>
            <person name="Salvucci A."/>
            <person name="Crous P.W."/>
            <person name="Stergiopoulos I."/>
        </authorList>
    </citation>
    <scope>NUCLEOTIDE SEQUENCE [LARGE SCALE GENOMIC DNA]</scope>
    <source>
        <strain evidence="1 2">CBS 114824</strain>
    </source>
</reference>
<dbReference type="EMBL" id="LFZN01000053">
    <property type="protein sequence ID" value="KXT01554.1"/>
    <property type="molecule type" value="Genomic_DNA"/>
</dbReference>
<dbReference type="Proteomes" id="UP000070133">
    <property type="component" value="Unassembled WGS sequence"/>
</dbReference>
<gene>
    <name evidence="1" type="ORF">AC578_6349</name>
</gene>